<evidence type="ECO:0000313" key="2">
    <source>
        <dbReference type="EMBL" id="MWA02604.1"/>
    </source>
</evidence>
<dbReference type="Proteomes" id="UP000462055">
    <property type="component" value="Unassembled WGS sequence"/>
</dbReference>
<accession>A0A6I4MEE8</accession>
<evidence type="ECO:0000256" key="1">
    <source>
        <dbReference type="SAM" id="MobiDB-lite"/>
    </source>
</evidence>
<dbReference type="Gene3D" id="3.40.50.920">
    <property type="match status" value="1"/>
</dbReference>
<dbReference type="RefSeq" id="WP_151595063.1">
    <property type="nucleotide sequence ID" value="NZ_WBMS02000014.1"/>
</dbReference>
<name>A0A6I4MEE8_9ACTN</name>
<keyword evidence="3" id="KW-1185">Reference proteome</keyword>
<organism evidence="2 3">
    <name type="scientific">Actinomadura physcomitrii</name>
    <dbReference type="NCBI Taxonomy" id="2650748"/>
    <lineage>
        <taxon>Bacteria</taxon>
        <taxon>Bacillati</taxon>
        <taxon>Actinomycetota</taxon>
        <taxon>Actinomycetes</taxon>
        <taxon>Streptosporangiales</taxon>
        <taxon>Thermomonosporaceae</taxon>
        <taxon>Actinomadura</taxon>
    </lineage>
</organism>
<proteinExistence type="predicted"/>
<feature type="region of interest" description="Disordered" evidence="1">
    <location>
        <begin position="46"/>
        <end position="85"/>
    </location>
</feature>
<sequence length="85" mass="8951">MLAPLPVDDLPREARATGAVLVADETRRAGGVSEGVLAALADAGFDGARAPGRRRSRRPRPGRRDRPADYFRDAGTSAASPSPVR</sequence>
<protein>
    <submittedName>
        <fullName evidence="2">Uncharacterized protein</fullName>
    </submittedName>
</protein>
<evidence type="ECO:0000313" key="3">
    <source>
        <dbReference type="Proteomes" id="UP000462055"/>
    </source>
</evidence>
<comment type="caution">
    <text evidence="2">The sequence shown here is derived from an EMBL/GenBank/DDBJ whole genome shotgun (WGS) entry which is preliminary data.</text>
</comment>
<dbReference type="AlphaFoldDB" id="A0A6I4MEE8"/>
<feature type="compositionally biased region" description="Basic and acidic residues" evidence="1">
    <location>
        <begin position="62"/>
        <end position="72"/>
    </location>
</feature>
<dbReference type="EMBL" id="WBMS02000014">
    <property type="protein sequence ID" value="MWA02604.1"/>
    <property type="molecule type" value="Genomic_DNA"/>
</dbReference>
<dbReference type="InterPro" id="IPR009014">
    <property type="entry name" value="Transketo_C/PFOR_II"/>
</dbReference>
<feature type="compositionally biased region" description="Basic residues" evidence="1">
    <location>
        <begin position="51"/>
        <end position="61"/>
    </location>
</feature>
<reference evidence="2" key="1">
    <citation type="submission" date="2019-12" db="EMBL/GenBank/DDBJ databases">
        <title>Actinomadura physcomitrii sp. nov., a novel actinomycete isolated from moss [Physcomitrium sphaericum (Ludw) Fuernr].</title>
        <authorList>
            <person name="Zhuang X."/>
        </authorList>
    </citation>
    <scope>NUCLEOTIDE SEQUENCE [LARGE SCALE GENOMIC DNA]</scope>
    <source>
        <strain evidence="2">LD22</strain>
    </source>
</reference>
<dbReference type="SUPFAM" id="SSF52922">
    <property type="entry name" value="TK C-terminal domain-like"/>
    <property type="match status" value="1"/>
</dbReference>
<gene>
    <name evidence="2" type="ORF">F8568_019935</name>
</gene>